<gene>
    <name evidence="1" type="ORF">HJG44_16410</name>
</gene>
<dbReference type="RefSeq" id="WP_171219402.1">
    <property type="nucleotide sequence ID" value="NZ_JABEPP010000004.1"/>
</dbReference>
<evidence type="ECO:0000313" key="2">
    <source>
        <dbReference type="Proteomes" id="UP000564885"/>
    </source>
</evidence>
<dbReference type="AlphaFoldDB" id="A0A849I2C5"/>
<proteinExistence type="predicted"/>
<dbReference type="EMBL" id="JABEPP010000004">
    <property type="protein sequence ID" value="NNM73966.1"/>
    <property type="molecule type" value="Genomic_DNA"/>
</dbReference>
<accession>A0A849I2C5</accession>
<keyword evidence="2" id="KW-1185">Reference proteome</keyword>
<evidence type="ECO:0008006" key="3">
    <source>
        <dbReference type="Google" id="ProtNLM"/>
    </source>
</evidence>
<sequence length="172" mass="18876">MADKEWLEPYRMDDEVTLFASLRALAESLTTEGRITGRNFTPEDFEAIADNLAIVQPARRFGDFRFAFYGSAFSDSSPAGDLNGVAFGDLLDSAYYRSCLAGFAHVHRLGLPHVTRDHPIVGGRSKYFTRLLIPVFAGNEPSLILCVAALHDEPTLRAAPPDHIELHLAASA</sequence>
<protein>
    <recommendedName>
        <fullName evidence="3">PAS domain-containing protein</fullName>
    </recommendedName>
</protein>
<evidence type="ECO:0000313" key="1">
    <source>
        <dbReference type="EMBL" id="NNM73966.1"/>
    </source>
</evidence>
<name>A0A849I2C5_9HYPH</name>
<reference evidence="1 2" key="1">
    <citation type="submission" date="2020-04" db="EMBL/GenBank/DDBJ databases">
        <title>Enterovirga sp. isolate from soil.</title>
        <authorList>
            <person name="Chea S."/>
            <person name="Kim D.-U."/>
        </authorList>
    </citation>
    <scope>NUCLEOTIDE SEQUENCE [LARGE SCALE GENOMIC DNA]</scope>
    <source>
        <strain evidence="1 2">DB1703</strain>
    </source>
</reference>
<organism evidence="1 2">
    <name type="scientific">Enterovirga aerilata</name>
    <dbReference type="NCBI Taxonomy" id="2730920"/>
    <lineage>
        <taxon>Bacteria</taxon>
        <taxon>Pseudomonadati</taxon>
        <taxon>Pseudomonadota</taxon>
        <taxon>Alphaproteobacteria</taxon>
        <taxon>Hyphomicrobiales</taxon>
        <taxon>Methylobacteriaceae</taxon>
        <taxon>Enterovirga</taxon>
    </lineage>
</organism>
<dbReference type="Proteomes" id="UP000564885">
    <property type="component" value="Unassembled WGS sequence"/>
</dbReference>
<comment type="caution">
    <text evidence="1">The sequence shown here is derived from an EMBL/GenBank/DDBJ whole genome shotgun (WGS) entry which is preliminary data.</text>
</comment>